<dbReference type="CDD" id="cd16913">
    <property type="entry name" value="YkuD_like"/>
    <property type="match status" value="1"/>
</dbReference>
<dbReference type="InterPro" id="IPR005490">
    <property type="entry name" value="LD_TPept_cat_dom"/>
</dbReference>
<dbReference type="PANTHER" id="PTHR41533:SF2">
    <property type="entry name" value="BLR7131 PROTEIN"/>
    <property type="match status" value="1"/>
</dbReference>
<protein>
    <submittedName>
        <fullName evidence="9">Peptidoglycan-binding protein</fullName>
    </submittedName>
</protein>
<organism evidence="9 10">
    <name type="scientific">Litchfieldella qijiaojingensis</name>
    <dbReference type="NCBI Taxonomy" id="980347"/>
    <lineage>
        <taxon>Bacteria</taxon>
        <taxon>Pseudomonadati</taxon>
        <taxon>Pseudomonadota</taxon>
        <taxon>Gammaproteobacteria</taxon>
        <taxon>Oceanospirillales</taxon>
        <taxon>Halomonadaceae</taxon>
        <taxon>Litchfieldella</taxon>
    </lineage>
</organism>
<sequence>MNYRIAHVLFVSWFALTWAVGTAWGQGAVSDGAESTEVAARIRALAQEDRYDSALGESVRDFYRARDFRPVWHEESRVTALVAELEALDHDGLRPADYRPDALALAWQQVRQQGASGGQALARAELGTTQRFLLALRHLHRGKVDPRTVDDDWDIPRSDFTPDMTALAQAVETGEIEQAFDQVRPPYPPYERLREGLARYRAIEAAGGWPTLPSRDSPLRPGDRHPDVALLRERLGILGQPELLAADTDYYTENTLDIAVKAPNAEYYDEALARAVRRFQRHHLLEDDAVVGPRTRAALNVDVSTRIDQIRVNLERARWLMHDLPDSFVLVDIAGYKLSYFLGPDDVWRSRIVVGQPYRTTPSLRSSITHLTFNPTWTIPPTIFREDKLPKIRQDLEYLQQENLTVIDFDGNRLDPEEIDWNEPGPIMLRQAAGGDNPLGRVVIRFPNDHSVYLHDTPSQHLFANPQRAVSSGCIRVENAMEFVRLLLDDDRRWSAAALQQSVASGNTRTVNLRQRVPVILHYWTVEANEDGHLAFRPDIYQRDGALHLALRRPLSENFD</sequence>
<dbReference type="InterPro" id="IPR036365">
    <property type="entry name" value="PGBD-like_sf"/>
</dbReference>
<dbReference type="Pfam" id="PF03734">
    <property type="entry name" value="YkuD"/>
    <property type="match status" value="1"/>
</dbReference>
<evidence type="ECO:0000313" key="10">
    <source>
        <dbReference type="Proteomes" id="UP000653056"/>
    </source>
</evidence>
<comment type="similarity">
    <text evidence="2">Belongs to the YkuD family.</text>
</comment>
<keyword evidence="4 7" id="KW-0133">Cell shape</keyword>
<evidence type="ECO:0000256" key="2">
    <source>
        <dbReference type="ARBA" id="ARBA00005992"/>
    </source>
</evidence>
<dbReference type="EMBL" id="BMXS01000038">
    <property type="protein sequence ID" value="GGY10368.1"/>
    <property type="molecule type" value="Genomic_DNA"/>
</dbReference>
<keyword evidence="10" id="KW-1185">Reference proteome</keyword>
<comment type="caution">
    <text evidence="9">The sequence shown here is derived from an EMBL/GenBank/DDBJ whole genome shotgun (WGS) entry which is preliminary data.</text>
</comment>
<evidence type="ECO:0000256" key="6">
    <source>
        <dbReference type="ARBA" id="ARBA00023316"/>
    </source>
</evidence>
<accession>A0ABQ2ZAJ8</accession>
<dbReference type="Proteomes" id="UP000653056">
    <property type="component" value="Unassembled WGS sequence"/>
</dbReference>
<dbReference type="PROSITE" id="PS52029">
    <property type="entry name" value="LD_TPASE"/>
    <property type="match status" value="1"/>
</dbReference>
<evidence type="ECO:0000256" key="1">
    <source>
        <dbReference type="ARBA" id="ARBA00004752"/>
    </source>
</evidence>
<dbReference type="Pfam" id="PF20142">
    <property type="entry name" value="Scaffold"/>
    <property type="match status" value="1"/>
</dbReference>
<dbReference type="SUPFAM" id="SSF141523">
    <property type="entry name" value="L,D-transpeptidase catalytic domain-like"/>
    <property type="match status" value="1"/>
</dbReference>
<evidence type="ECO:0000256" key="7">
    <source>
        <dbReference type="PROSITE-ProRule" id="PRU01373"/>
    </source>
</evidence>
<evidence type="ECO:0000256" key="4">
    <source>
        <dbReference type="ARBA" id="ARBA00022960"/>
    </source>
</evidence>
<dbReference type="InterPro" id="IPR038063">
    <property type="entry name" value="Transpep_catalytic_dom"/>
</dbReference>
<proteinExistence type="inferred from homology"/>
<comment type="pathway">
    <text evidence="1 7">Cell wall biogenesis; peptidoglycan biosynthesis.</text>
</comment>
<reference evidence="10" key="1">
    <citation type="journal article" date="2019" name="Int. J. Syst. Evol. Microbiol.">
        <title>The Global Catalogue of Microorganisms (GCM) 10K type strain sequencing project: providing services to taxonomists for standard genome sequencing and annotation.</title>
        <authorList>
            <consortium name="The Broad Institute Genomics Platform"/>
            <consortium name="The Broad Institute Genome Sequencing Center for Infectious Disease"/>
            <person name="Wu L."/>
            <person name="Ma J."/>
        </authorList>
    </citation>
    <scope>NUCLEOTIDE SEQUENCE [LARGE SCALE GENOMIC DNA]</scope>
    <source>
        <strain evidence="10">KCTC 22228</strain>
    </source>
</reference>
<dbReference type="PANTHER" id="PTHR41533">
    <property type="entry name" value="L,D-TRANSPEPTIDASE HI_1667-RELATED"/>
    <property type="match status" value="1"/>
</dbReference>
<evidence type="ECO:0000256" key="3">
    <source>
        <dbReference type="ARBA" id="ARBA00022679"/>
    </source>
</evidence>
<dbReference type="InterPro" id="IPR002477">
    <property type="entry name" value="Peptidoglycan-bd-like"/>
</dbReference>
<feature type="active site" description="Nucleophile" evidence="7">
    <location>
        <position position="474"/>
    </location>
</feature>
<keyword evidence="5 7" id="KW-0573">Peptidoglycan synthesis</keyword>
<dbReference type="Pfam" id="PF01471">
    <property type="entry name" value="PG_binding_1"/>
    <property type="match status" value="1"/>
</dbReference>
<evidence type="ECO:0000313" key="9">
    <source>
        <dbReference type="EMBL" id="GGY10368.1"/>
    </source>
</evidence>
<gene>
    <name evidence="9" type="ORF">GCM10007160_42020</name>
</gene>
<keyword evidence="6 7" id="KW-0961">Cell wall biogenesis/degradation</keyword>
<feature type="domain" description="L,D-TPase catalytic" evidence="8">
    <location>
        <begin position="327"/>
        <end position="500"/>
    </location>
</feature>
<feature type="active site" description="Proton donor/acceptor" evidence="7">
    <location>
        <position position="455"/>
    </location>
</feature>
<dbReference type="InterPro" id="IPR045380">
    <property type="entry name" value="LD_TPept_scaffold_dom"/>
</dbReference>
<dbReference type="SUPFAM" id="SSF47090">
    <property type="entry name" value="PGBD-like"/>
    <property type="match status" value="1"/>
</dbReference>
<dbReference type="InterPro" id="IPR052905">
    <property type="entry name" value="LD-transpeptidase_YkuD-like"/>
</dbReference>
<evidence type="ECO:0000259" key="8">
    <source>
        <dbReference type="PROSITE" id="PS52029"/>
    </source>
</evidence>
<keyword evidence="3" id="KW-0808">Transferase</keyword>
<dbReference type="InterPro" id="IPR036366">
    <property type="entry name" value="PGBDSf"/>
</dbReference>
<dbReference type="Gene3D" id="2.40.440.10">
    <property type="entry name" value="L,D-transpeptidase catalytic domain-like"/>
    <property type="match status" value="1"/>
</dbReference>
<evidence type="ECO:0000256" key="5">
    <source>
        <dbReference type="ARBA" id="ARBA00022984"/>
    </source>
</evidence>
<name>A0ABQ2ZAJ8_9GAMM</name>
<dbReference type="Gene3D" id="1.10.101.10">
    <property type="entry name" value="PGBD-like superfamily/PGBD"/>
    <property type="match status" value="1"/>
</dbReference>